<organism evidence="1 2">
    <name type="scientific">Rubripirellula reticaptiva</name>
    <dbReference type="NCBI Taxonomy" id="2528013"/>
    <lineage>
        <taxon>Bacteria</taxon>
        <taxon>Pseudomonadati</taxon>
        <taxon>Planctomycetota</taxon>
        <taxon>Planctomycetia</taxon>
        <taxon>Pirellulales</taxon>
        <taxon>Pirellulaceae</taxon>
        <taxon>Rubripirellula</taxon>
    </lineage>
</organism>
<accession>A0A5C6EE25</accession>
<gene>
    <name evidence="1" type="ORF">Poly59_58740</name>
</gene>
<evidence type="ECO:0000313" key="1">
    <source>
        <dbReference type="EMBL" id="TWU46900.1"/>
    </source>
</evidence>
<name>A0A5C6EE25_9BACT</name>
<protein>
    <recommendedName>
        <fullName evidence="3">Pressure-regulated protein</fullName>
    </recommendedName>
</protein>
<dbReference type="AlphaFoldDB" id="A0A5C6EE25"/>
<evidence type="ECO:0008006" key="3">
    <source>
        <dbReference type="Google" id="ProtNLM"/>
    </source>
</evidence>
<dbReference type="EMBL" id="SJPX01000006">
    <property type="protein sequence ID" value="TWU46900.1"/>
    <property type="molecule type" value="Genomic_DNA"/>
</dbReference>
<keyword evidence="2" id="KW-1185">Reference proteome</keyword>
<comment type="caution">
    <text evidence="1">The sequence shown here is derived from an EMBL/GenBank/DDBJ whole genome shotgun (WGS) entry which is preliminary data.</text>
</comment>
<dbReference type="Pfam" id="PF12088">
    <property type="entry name" value="DUF3565"/>
    <property type="match status" value="1"/>
</dbReference>
<reference evidence="1 2" key="1">
    <citation type="submission" date="2019-02" db="EMBL/GenBank/DDBJ databases">
        <title>Deep-cultivation of Planctomycetes and their phenomic and genomic characterization uncovers novel biology.</title>
        <authorList>
            <person name="Wiegand S."/>
            <person name="Jogler M."/>
            <person name="Boedeker C."/>
            <person name="Pinto D."/>
            <person name="Vollmers J."/>
            <person name="Rivas-Marin E."/>
            <person name="Kohn T."/>
            <person name="Peeters S.H."/>
            <person name="Heuer A."/>
            <person name="Rast P."/>
            <person name="Oberbeckmann S."/>
            <person name="Bunk B."/>
            <person name="Jeske O."/>
            <person name="Meyerdierks A."/>
            <person name="Storesund J.E."/>
            <person name="Kallscheuer N."/>
            <person name="Luecker S."/>
            <person name="Lage O.M."/>
            <person name="Pohl T."/>
            <person name="Merkel B.J."/>
            <person name="Hornburger P."/>
            <person name="Mueller R.-W."/>
            <person name="Bruemmer F."/>
            <person name="Labrenz M."/>
            <person name="Spormann A.M."/>
            <person name="Op Den Camp H."/>
            <person name="Overmann J."/>
            <person name="Amann R."/>
            <person name="Jetten M.S.M."/>
            <person name="Mascher T."/>
            <person name="Medema M.H."/>
            <person name="Devos D.P."/>
            <person name="Kaster A.-K."/>
            <person name="Ovreas L."/>
            <person name="Rohde M."/>
            <person name="Galperin M.Y."/>
            <person name="Jogler C."/>
        </authorList>
    </citation>
    <scope>NUCLEOTIDE SEQUENCE [LARGE SCALE GENOMIC DNA]</scope>
    <source>
        <strain evidence="1 2">Poly59</strain>
    </source>
</reference>
<sequence length="85" mass="10049">MKRPIIGYHTDEESHWVAELQCGHNQHVRHDPPWMNRHWVTTPSGRRSLIGHELDCKKCNEGAVRDFEFASIESEVRTIPRQFQE</sequence>
<proteinExistence type="predicted"/>
<dbReference type="OrthoDB" id="9799128at2"/>
<dbReference type="Proteomes" id="UP000317977">
    <property type="component" value="Unassembled WGS sequence"/>
</dbReference>
<dbReference type="RefSeq" id="WP_146537334.1">
    <property type="nucleotide sequence ID" value="NZ_SJPX01000006.1"/>
</dbReference>
<evidence type="ECO:0000313" key="2">
    <source>
        <dbReference type="Proteomes" id="UP000317977"/>
    </source>
</evidence>
<dbReference type="InterPro" id="IPR021948">
    <property type="entry name" value="DUF3565"/>
</dbReference>